<dbReference type="OrthoDB" id="5954035at2759"/>
<accession>A0A9P6MQJ3</accession>
<dbReference type="EMBL" id="JAAAID010001560">
    <property type="protein sequence ID" value="KAG0009537.1"/>
    <property type="molecule type" value="Genomic_DNA"/>
</dbReference>
<keyword evidence="2" id="KW-0812">Transmembrane</keyword>
<evidence type="ECO:0000313" key="5">
    <source>
        <dbReference type="Proteomes" id="UP000703661"/>
    </source>
</evidence>
<comment type="similarity">
    <text evidence="1">Belongs to the AB hydrolase superfamily. AB hydrolase 4 family.</text>
</comment>
<dbReference type="Gene3D" id="3.40.50.1820">
    <property type="entry name" value="alpha/beta hydrolase"/>
    <property type="match status" value="1"/>
</dbReference>
<keyword evidence="2" id="KW-1133">Transmembrane helix</keyword>
<dbReference type="AlphaFoldDB" id="A0A9P6MQJ3"/>
<dbReference type="InterPro" id="IPR000952">
    <property type="entry name" value="AB_hydrolase_4_CS"/>
</dbReference>
<dbReference type="GO" id="GO:0051792">
    <property type="term" value="P:medium-chain fatty acid biosynthetic process"/>
    <property type="evidence" value="ECO:0007669"/>
    <property type="project" value="TreeGrafter"/>
</dbReference>
<dbReference type="InterPro" id="IPR050960">
    <property type="entry name" value="AB_hydrolase_4_sf"/>
</dbReference>
<organism evidence="4 5">
    <name type="scientific">Entomortierella chlamydospora</name>
    <dbReference type="NCBI Taxonomy" id="101097"/>
    <lineage>
        <taxon>Eukaryota</taxon>
        <taxon>Fungi</taxon>
        <taxon>Fungi incertae sedis</taxon>
        <taxon>Mucoromycota</taxon>
        <taxon>Mortierellomycotina</taxon>
        <taxon>Mortierellomycetes</taxon>
        <taxon>Mortierellales</taxon>
        <taxon>Mortierellaceae</taxon>
        <taxon>Entomortierella</taxon>
    </lineage>
</organism>
<evidence type="ECO:0000256" key="1">
    <source>
        <dbReference type="ARBA" id="ARBA00010884"/>
    </source>
</evidence>
<evidence type="ECO:0000259" key="3">
    <source>
        <dbReference type="Pfam" id="PF00561"/>
    </source>
</evidence>
<dbReference type="Proteomes" id="UP000703661">
    <property type="component" value="Unassembled WGS sequence"/>
</dbReference>
<dbReference type="GO" id="GO:0051793">
    <property type="term" value="P:medium-chain fatty acid catabolic process"/>
    <property type="evidence" value="ECO:0007669"/>
    <property type="project" value="TreeGrafter"/>
</dbReference>
<dbReference type="SUPFAM" id="SSF53474">
    <property type="entry name" value="alpha/beta-Hydrolases"/>
    <property type="match status" value="1"/>
</dbReference>
<reference evidence="4" key="1">
    <citation type="journal article" date="2020" name="Fungal Divers.">
        <title>Resolving the Mortierellaceae phylogeny through synthesis of multi-gene phylogenetics and phylogenomics.</title>
        <authorList>
            <person name="Vandepol N."/>
            <person name="Liber J."/>
            <person name="Desiro A."/>
            <person name="Na H."/>
            <person name="Kennedy M."/>
            <person name="Barry K."/>
            <person name="Grigoriev I.V."/>
            <person name="Miller A.N."/>
            <person name="O'Donnell K."/>
            <person name="Stajich J.E."/>
            <person name="Bonito G."/>
        </authorList>
    </citation>
    <scope>NUCLEOTIDE SEQUENCE</scope>
    <source>
        <strain evidence="4">NRRL 2769</strain>
    </source>
</reference>
<dbReference type="PANTHER" id="PTHR10794:SF63">
    <property type="entry name" value="ALPHA_BETA HYDROLASE 1, ISOFORM A"/>
    <property type="match status" value="1"/>
</dbReference>
<feature type="domain" description="AB hydrolase-1" evidence="3">
    <location>
        <begin position="167"/>
        <end position="278"/>
    </location>
</feature>
<gene>
    <name evidence="4" type="ORF">BGZ80_002293</name>
</gene>
<dbReference type="InterPro" id="IPR000073">
    <property type="entry name" value="AB_hydrolase_1"/>
</dbReference>
<dbReference type="PANTHER" id="PTHR10794">
    <property type="entry name" value="ABHYDROLASE DOMAIN-CONTAINING PROTEIN"/>
    <property type="match status" value="1"/>
</dbReference>
<comment type="caution">
    <text evidence="4">The sequence shown here is derived from an EMBL/GenBank/DDBJ whole genome shotgun (WGS) entry which is preliminary data.</text>
</comment>
<dbReference type="PROSITE" id="PS01133">
    <property type="entry name" value="UPF0017"/>
    <property type="match status" value="1"/>
</dbReference>
<keyword evidence="5" id="KW-1185">Reference proteome</keyword>
<sequence>MDMETVSQFLLGNHPSWEFLNSTEAGSRILQQHRENPLVVPLLALLPFLFMALFRFYSTSPVVLSYNDNPVSIRLYNKKNGRIRSENFVEYIKSRCPSLFDPTKRAAFKPTLWMTNGHLQTAYAAFVGFENVYRIDYERELLSTPDGGTVAIDWAPSFEKKPVDDTPTLVFLHGLTGGSHESYIRALAEVMMRDHGYRCAVFNARACADSPLTSAQLYCGAYTDDLRLVVKHIRKTLPEAKLVGVGFSLGANILMKYMGEEGDKTELMAAMSVGNPFDLLGTCYNMERGYLQRKIYSPTMGASLKRIFFKHTNMFVNSKIVNLEEVKRAITIRQFDESVTRRVFGYRTVHEYYRMGSSSQHILDIKRPFLCLSALDDPIAVEWCIPRDEITENPYGLLATTSHGGHLGWFQGFFSQDRWCTKPLEEFCVAMFEADRRPISESPDYLKFDR</sequence>
<evidence type="ECO:0000313" key="4">
    <source>
        <dbReference type="EMBL" id="KAG0009537.1"/>
    </source>
</evidence>
<name>A0A9P6MQJ3_9FUNG</name>
<feature type="transmembrane region" description="Helical" evidence="2">
    <location>
        <begin position="38"/>
        <end position="57"/>
    </location>
</feature>
<keyword evidence="2" id="KW-0472">Membrane</keyword>
<dbReference type="InterPro" id="IPR029058">
    <property type="entry name" value="AB_hydrolase_fold"/>
</dbReference>
<proteinExistence type="inferred from homology"/>
<dbReference type="GO" id="GO:0008126">
    <property type="term" value="F:acetylesterase activity"/>
    <property type="evidence" value="ECO:0007669"/>
    <property type="project" value="TreeGrafter"/>
</dbReference>
<protein>
    <recommendedName>
        <fullName evidence="3">AB hydrolase-1 domain-containing protein</fullName>
    </recommendedName>
</protein>
<evidence type="ECO:0000256" key="2">
    <source>
        <dbReference type="SAM" id="Phobius"/>
    </source>
</evidence>
<dbReference type="Pfam" id="PF00561">
    <property type="entry name" value="Abhydrolase_1"/>
    <property type="match status" value="1"/>
</dbReference>
<dbReference type="GO" id="GO:0047372">
    <property type="term" value="F:monoacylglycerol lipase activity"/>
    <property type="evidence" value="ECO:0007669"/>
    <property type="project" value="TreeGrafter"/>
</dbReference>